<dbReference type="EMBL" id="JAPZBS010000001">
    <property type="protein sequence ID" value="KAJ5390448.1"/>
    <property type="molecule type" value="Genomic_DNA"/>
</dbReference>
<dbReference type="GeneID" id="81433624"/>
<gene>
    <name evidence="2" type="ORF">N7496_001516</name>
</gene>
<evidence type="ECO:0000313" key="2">
    <source>
        <dbReference type="EMBL" id="KAJ5390448.1"/>
    </source>
</evidence>
<reference evidence="2" key="2">
    <citation type="journal article" date="2023" name="IMA Fungus">
        <title>Comparative genomic study of the Penicillium genus elucidates a diverse pangenome and 15 lateral gene transfer events.</title>
        <authorList>
            <person name="Petersen C."/>
            <person name="Sorensen T."/>
            <person name="Nielsen M.R."/>
            <person name="Sondergaard T.E."/>
            <person name="Sorensen J.L."/>
            <person name="Fitzpatrick D.A."/>
            <person name="Frisvad J.C."/>
            <person name="Nielsen K.L."/>
        </authorList>
    </citation>
    <scope>NUCLEOTIDE SEQUENCE</scope>
    <source>
        <strain evidence="2">IBT 29864</strain>
    </source>
</reference>
<feature type="signal peptide" evidence="1">
    <location>
        <begin position="1"/>
        <end position="20"/>
    </location>
</feature>
<organism evidence="2 3">
    <name type="scientific">Penicillium cataractarum</name>
    <dbReference type="NCBI Taxonomy" id="2100454"/>
    <lineage>
        <taxon>Eukaryota</taxon>
        <taxon>Fungi</taxon>
        <taxon>Dikarya</taxon>
        <taxon>Ascomycota</taxon>
        <taxon>Pezizomycotina</taxon>
        <taxon>Eurotiomycetes</taxon>
        <taxon>Eurotiomycetidae</taxon>
        <taxon>Eurotiales</taxon>
        <taxon>Aspergillaceae</taxon>
        <taxon>Penicillium</taxon>
    </lineage>
</organism>
<evidence type="ECO:0000313" key="3">
    <source>
        <dbReference type="Proteomes" id="UP001147782"/>
    </source>
</evidence>
<reference evidence="2" key="1">
    <citation type="submission" date="2022-11" db="EMBL/GenBank/DDBJ databases">
        <authorList>
            <person name="Petersen C."/>
        </authorList>
    </citation>
    <scope>NUCLEOTIDE SEQUENCE</scope>
    <source>
        <strain evidence="2">IBT 29864</strain>
    </source>
</reference>
<keyword evidence="1" id="KW-0732">Signal</keyword>
<dbReference type="AlphaFoldDB" id="A0A9W9VW90"/>
<name>A0A9W9VW90_9EURO</name>
<proteinExistence type="predicted"/>
<dbReference type="Proteomes" id="UP001147782">
    <property type="component" value="Unassembled WGS sequence"/>
</dbReference>
<keyword evidence="3" id="KW-1185">Reference proteome</keyword>
<evidence type="ECO:0000256" key="1">
    <source>
        <dbReference type="SAM" id="SignalP"/>
    </source>
</evidence>
<accession>A0A9W9VW90</accession>
<dbReference type="OrthoDB" id="4362149at2759"/>
<protein>
    <submittedName>
        <fullName evidence="2">Uncharacterized protein</fullName>
    </submittedName>
</protein>
<sequence length="266" mass="29100">MLLSQAFLCTVSVMASVVIGYKLDFYDFDGSPGTGCESDQLVRRGTWSGDASAECTPFKSDGVKYVRITKNDKTDDEHQVLFSNSDDCSETNALRFQEGCFDISEIFPDVKSYRIIPLNNHTSLEKAVDSWWASNSDSWSPIYIGMTTAAGVTAVNAIRSSHGEQIATAFAAIGRPLWAFVSSRFISSILIAQVFAIGAVYLKQHWLLGNETGGSCEKSESKLDVLTQIITKVVPADDIESIKAVVKFKDGRTMTISHPAVDEKAK</sequence>
<feature type="chain" id="PRO_5040822505" evidence="1">
    <location>
        <begin position="21"/>
        <end position="266"/>
    </location>
</feature>
<comment type="caution">
    <text evidence="2">The sequence shown here is derived from an EMBL/GenBank/DDBJ whole genome shotgun (WGS) entry which is preliminary data.</text>
</comment>
<dbReference type="RefSeq" id="XP_056561176.1">
    <property type="nucleotide sequence ID" value="XM_056694447.1"/>
</dbReference>